<dbReference type="OrthoDB" id="9778690at2"/>
<feature type="compositionally biased region" description="Low complexity" evidence="4">
    <location>
        <begin position="2869"/>
        <end position="2890"/>
    </location>
</feature>
<feature type="compositionally biased region" description="Basic and acidic residues" evidence="4">
    <location>
        <begin position="454"/>
        <end position="465"/>
    </location>
</feature>
<evidence type="ECO:0000256" key="4">
    <source>
        <dbReference type="SAM" id="MobiDB-lite"/>
    </source>
</evidence>
<feature type="region of interest" description="Disordered" evidence="4">
    <location>
        <begin position="422"/>
        <end position="503"/>
    </location>
</feature>
<dbReference type="SMART" id="SM00823">
    <property type="entry name" value="PKS_PP"/>
    <property type="match status" value="2"/>
</dbReference>
<feature type="region of interest" description="Disordered" evidence="4">
    <location>
        <begin position="2869"/>
        <end position="2898"/>
    </location>
</feature>
<dbReference type="InterPro" id="IPR001227">
    <property type="entry name" value="Ac_transferase_dom_sf"/>
</dbReference>
<gene>
    <name evidence="7" type="ordered locus">Amir_4359</name>
</gene>
<feature type="region of interest" description="Disordered" evidence="4">
    <location>
        <begin position="1138"/>
        <end position="1172"/>
    </location>
</feature>
<dbReference type="Pfam" id="PF22621">
    <property type="entry name" value="CurL-like_PKS_C"/>
    <property type="match status" value="1"/>
</dbReference>
<dbReference type="InterPro" id="IPR016039">
    <property type="entry name" value="Thiolase-like"/>
</dbReference>
<dbReference type="CDD" id="cd08952">
    <property type="entry name" value="KR_1_SDR_x"/>
    <property type="match status" value="1"/>
</dbReference>
<dbReference type="InterPro" id="IPR020841">
    <property type="entry name" value="PKS_Beta-ketoAc_synthase_dom"/>
</dbReference>
<dbReference type="PANTHER" id="PTHR43775">
    <property type="entry name" value="FATTY ACID SYNTHASE"/>
    <property type="match status" value="1"/>
</dbReference>
<dbReference type="SMART" id="SM00827">
    <property type="entry name" value="PKS_AT"/>
    <property type="match status" value="2"/>
</dbReference>
<dbReference type="Pfam" id="PF00698">
    <property type="entry name" value="Acyl_transf_1"/>
    <property type="match status" value="3"/>
</dbReference>
<dbReference type="SUPFAM" id="SSF55048">
    <property type="entry name" value="Probable ACP-binding domain of malonyl-CoA ACP transacylase"/>
    <property type="match status" value="2"/>
</dbReference>
<dbReference type="Gene3D" id="3.40.47.10">
    <property type="match status" value="6"/>
</dbReference>
<dbReference type="CDD" id="cd00833">
    <property type="entry name" value="PKS"/>
    <property type="match status" value="1"/>
</dbReference>
<feature type="region of interest" description="Disordered" evidence="4">
    <location>
        <begin position="2483"/>
        <end position="2510"/>
    </location>
</feature>
<dbReference type="InterPro" id="IPR020806">
    <property type="entry name" value="PKS_PP-bd"/>
</dbReference>
<accession>C6WJZ7</accession>
<dbReference type="GO" id="GO:0006633">
    <property type="term" value="P:fatty acid biosynthetic process"/>
    <property type="evidence" value="ECO:0007669"/>
    <property type="project" value="TreeGrafter"/>
</dbReference>
<dbReference type="eggNOG" id="COG3321">
    <property type="taxonomic scope" value="Bacteria"/>
</dbReference>
<dbReference type="Gene3D" id="1.10.1200.10">
    <property type="entry name" value="ACP-like"/>
    <property type="match status" value="2"/>
</dbReference>
<dbReference type="InterPro" id="IPR014043">
    <property type="entry name" value="Acyl_transferase_dom"/>
</dbReference>
<dbReference type="CDD" id="cd08956">
    <property type="entry name" value="KR_3_FAS_SDR_x"/>
    <property type="match status" value="1"/>
</dbReference>
<feature type="domain" description="Carrier" evidence="5">
    <location>
        <begin position="3056"/>
        <end position="3131"/>
    </location>
</feature>
<name>C6WJZ7_ACTMD</name>
<dbReference type="InterPro" id="IPR016036">
    <property type="entry name" value="Malonyl_transacylase_ACP-bd"/>
</dbReference>
<dbReference type="GO" id="GO:0004312">
    <property type="term" value="F:fatty acid synthase activity"/>
    <property type="evidence" value="ECO:0007669"/>
    <property type="project" value="TreeGrafter"/>
</dbReference>
<feature type="compositionally biased region" description="Basic and acidic residues" evidence="4">
    <location>
        <begin position="422"/>
        <end position="437"/>
    </location>
</feature>
<dbReference type="SMART" id="SM01294">
    <property type="entry name" value="PKS_PP_betabranch"/>
    <property type="match status" value="1"/>
</dbReference>
<dbReference type="InterPro" id="IPR036736">
    <property type="entry name" value="ACP-like_sf"/>
</dbReference>
<dbReference type="PROSITE" id="PS50075">
    <property type="entry name" value="CARRIER"/>
    <property type="match status" value="2"/>
</dbReference>
<dbReference type="Proteomes" id="UP000002213">
    <property type="component" value="Chromosome"/>
</dbReference>
<dbReference type="EMBL" id="CP001630">
    <property type="protein sequence ID" value="ACU38210.1"/>
    <property type="molecule type" value="Genomic_DNA"/>
</dbReference>
<dbReference type="InterPro" id="IPR009081">
    <property type="entry name" value="PP-bd_ACP"/>
</dbReference>
<dbReference type="SUPFAM" id="SSF52151">
    <property type="entry name" value="FabD/lysophospholipase-like"/>
    <property type="match status" value="3"/>
</dbReference>
<reference evidence="7 8" key="1">
    <citation type="journal article" date="2009" name="Stand. Genomic Sci.">
        <title>Complete genome sequence of Actinosynnema mirum type strain (101).</title>
        <authorList>
            <person name="Land M."/>
            <person name="Lapidus A."/>
            <person name="Mayilraj S."/>
            <person name="Chen F."/>
            <person name="Copeland A."/>
            <person name="Del Rio T.G."/>
            <person name="Nolan M."/>
            <person name="Lucas S."/>
            <person name="Tice H."/>
            <person name="Cheng J.F."/>
            <person name="Chertkov O."/>
            <person name="Bruce D."/>
            <person name="Goodwin L."/>
            <person name="Pitluck S."/>
            <person name="Rohde M."/>
            <person name="Goker M."/>
            <person name="Pati A."/>
            <person name="Ivanova N."/>
            <person name="Mavromatis K."/>
            <person name="Chen A."/>
            <person name="Palaniappan K."/>
            <person name="Hauser L."/>
            <person name="Chang Y.J."/>
            <person name="Jeffries C.C."/>
            <person name="Brettin T."/>
            <person name="Detter J.C."/>
            <person name="Han C."/>
            <person name="Chain P."/>
            <person name="Tindall B.J."/>
            <person name="Bristow J."/>
            <person name="Eisen J.A."/>
            <person name="Markowitz V."/>
            <person name="Hugenholtz P."/>
            <person name="Kyrpides N.C."/>
            <person name="Klenk H.P."/>
        </authorList>
    </citation>
    <scope>NUCLEOTIDE SEQUENCE [LARGE SCALE GENOMIC DNA]</scope>
    <source>
        <strain evidence="8">ATCC 29888 / DSM 43827 / JCM 3225 / NBRC 14064 / NCIMB 13271 / NRRL B-12336 / IMRU 3971 / 101</strain>
    </source>
</reference>
<dbReference type="SUPFAM" id="SSF53901">
    <property type="entry name" value="Thiolase-like"/>
    <property type="match status" value="4"/>
</dbReference>
<evidence type="ECO:0000256" key="3">
    <source>
        <dbReference type="ARBA" id="ARBA00022679"/>
    </source>
</evidence>
<proteinExistence type="predicted"/>
<feature type="compositionally biased region" description="Low complexity" evidence="4">
    <location>
        <begin position="3024"/>
        <end position="3040"/>
    </location>
</feature>
<dbReference type="eggNOG" id="COG0236">
    <property type="taxonomic scope" value="Bacteria"/>
</dbReference>
<protein>
    <submittedName>
        <fullName evidence="7">Acyl transferase</fullName>
    </submittedName>
</protein>
<dbReference type="eggNOG" id="COG1028">
    <property type="taxonomic scope" value="Bacteria"/>
</dbReference>
<dbReference type="SUPFAM" id="SSF51735">
    <property type="entry name" value="NAD(P)-binding Rossmann-fold domains"/>
    <property type="match status" value="4"/>
</dbReference>
<dbReference type="SMART" id="SM00825">
    <property type="entry name" value="PKS_KS"/>
    <property type="match status" value="1"/>
</dbReference>
<feature type="compositionally biased region" description="Gly residues" evidence="4">
    <location>
        <begin position="473"/>
        <end position="483"/>
    </location>
</feature>
<dbReference type="GO" id="GO:0031177">
    <property type="term" value="F:phosphopantetheine binding"/>
    <property type="evidence" value="ECO:0007669"/>
    <property type="project" value="InterPro"/>
</dbReference>
<feature type="region of interest" description="Disordered" evidence="4">
    <location>
        <begin position="2526"/>
        <end position="2593"/>
    </location>
</feature>
<dbReference type="SUPFAM" id="SSF47336">
    <property type="entry name" value="ACP-like"/>
    <property type="match status" value="2"/>
</dbReference>
<dbReference type="Gene3D" id="3.40.366.10">
    <property type="entry name" value="Malonyl-Coenzyme A Acyl Carrier Protein, domain 2"/>
    <property type="match status" value="3"/>
</dbReference>
<dbReference type="eggNOG" id="COG1020">
    <property type="taxonomic scope" value="Bacteria"/>
</dbReference>
<dbReference type="Pfam" id="PF00109">
    <property type="entry name" value="ketoacyl-synt"/>
    <property type="match status" value="5"/>
</dbReference>
<dbReference type="InterPro" id="IPR014030">
    <property type="entry name" value="Ketoacyl_synth_N"/>
</dbReference>
<dbReference type="InterPro" id="IPR036291">
    <property type="entry name" value="NAD(P)-bd_dom_sf"/>
</dbReference>
<sequence length="3208" mass="333779">MADRAEPALVPWVVSGSAPLTLRANAVALQAHLVGDRHWTPGGVGRSLAARPAEAHRAVLLCRDPADFLTALTELASGAPSARVLTAAPSTGPGPVLVFPGQGPQWPGMAALADAEPVFRAALVDCCAAFAPFLHRPLPSVLDERIELEAPDLVQPALFAVMVALAALWRSRGVEPSAVLGHSAGEFAAAHVAGALPLPEAARALALWSRAQTELVGRGEMIAAALPADEVRALLPRWAGALDLAATNSPRSTVVAGDRAAALDFLAHCRESGVPARRLAVGLGAHSAHVDALRERLLTDLAPIRPRETEIPLHASSTGGLVDGRALDAAHWYANLRGEVRFATATRALLDDGHRVFLEVGPHPVLGPAVLETAHDAGVPDVAALATLRRGGEGEEDFLTALAEAHVRGADVDWTPVFAADHPAHLPEPARSRHAAEPDTTEPDTAEDAAEPEITEHETAEHETAEQQVDGRQTGGRQTGGPSGWTPEVDTPETLAPQPIRDGERDLRDLVRVHLTALLPAGSPPPTDTTSFWELGLDSGAAIRFRDRITAATGVPLPATLLFDHPTPADVVTALVAATTPPPQAAEDDPVAVVAVAGRFPGGLHPGAPLATPEPASTAFDPTAFDPAPFGLTPHEAESLDPRQRHLLETTWEVFERACLPPLSQGGRRVGVFTRAALPTTADLVTTTFGLHDGPSTTVDPTRSSPLTALRLAVRALRSGDCALALAAGETERDGGSGGVAALLLERLADARRNGHPVLALVRGTVADQPDSPAASDLVDVVELVLALRTAAPRQAAPGSRSADDHVVLEPAPTPAAAHHAPVELDPVPWLLSGATAEALRDQARRLAAFATGGMSTVDVGRSLATTREALPHRAVVLGGDDLVRGLDLLADGITLDRVITGRARDRRVVFAFPDRDDRDDRWTGAAEELLRDSEVFRAAIAECDEALLPHTGWSPSAVLRGDPDAPPQHRDAVPTLFAVAVGLAALWRAHGVEPDAVVGQGGGRIAAAHVAGALTLAEAAEIAARTDQADDLILPRPAPIPFHPTTSLDRATLALLATGHDLFVEISPHPVLAEAVTDALTGTGAAVVAAFPRGHGGTAGLVRRLAEAHVLGARVDWAPVFGAGPLVDLPTYAFQHEPAPQPAVPEAVPAPHTTTRTGDLSPEPEDEETPAAQALPAADPIAVIATACRLPGGIRTPDQLRQAIDRADPPITTPTDRGWTDAPGAYLDRVTLFDADFFGLTPDEALTTLPGHRLLLETACEALERAGITPTSSRGARTGVFTDTPDQATRVSEVLGLRGPTTTGATDHPALHQAIHALRAGECELALVGSATVLSDPPPAGATPTEHVVVLLLEPLSAARRHDHPVRGTTDTTTTTTTDLLDALKSVLSQPATEWPPTRSRSGAVVPWPLSAAEPAALRARARDLLDLLDRTPDVDPVDVGFTLATGRATLPHRAVLVAATPDRFRAELSALAGRATDAPATPRSPVFTFPGHPARHLTPVDDLLADSPVFRDRIADCERALAPHVDWSLTAVLRGDPGAPPPERTDVAQPAQFAVAVALAEVWRAHGVEPAAAVGHGPGEIAAAHVAGALSLADAARVVAVRSRLLHEHLAGTGGVVAVSADPEDVVEALGELEIASVDGPGALTVAGAPAALEAFLVRCADRGWRAKWLPVDHAPHSAHVDPLRELLRAELHGLRPLPGRIPLWSPSTGGELDPTRLGPDHWADSLRLPVRFDPTTRALLDAGHDLFVEVAPHPVLSYPLQLTASHHGRPAHVVGALRRDGDGRERLLAALGEAHALGADVRWERAFTGLDPRRADLPTYPFQGRRHWPADREARSAPTYRVDWREREPGPARPSGRWLVAAPGESVLAEALRDRFTALGAEVVRFDPDAPHHLAGPRDLAGVIAVPPAGLGWTLALVRRLAEAGITAPLWCCTRTAAPLGPQDPARATTWGFGQVAAQELGERWGGLIDLPPVAGTREFDLLAGLLTGATGEDRCAIRGGRVLVPRLVPAEPLAPLDFRPERGTVLVTGAFDPVGGHVARWLARSGVEHLLLVGDPYRGDAAALVTELTAMGARVTTADCDLADREALRALLASVPEHTPLTGLVHAAPVRGGAPVDALDPARVAEAVDAGFGAALALHELVGDLPLFVLVSSLDGTVGAPGRAAGAAVGAGLDALARHRASLGLTATAITWEGDPEPVTTALGRAIAHGAPVTIAAEVDWDALRARLTRGAILTELVPETPAGPADPVAAQGETDEGVPLAVVAVATRAPGEVGAPEGFDTEGFDTEGSDTDRFGLTPAEALVADPRHLLLLETAREAFERAALDPEAVRGRGIGVFLGVAHGACPTSGGVVAGQLAHRFGLVGPAITTDTERSSSLVALHLAAQSLRRGECDLALAAGADRAEGVGALLLARLPDALRDGRPVLALLRGSAISSNDRARQDVVRRVLADRARGSGPTASGIVHAVEVVLALRDGLPAEPGGDASSLTEPVEWSEGPRRAGVSSFATGGNAHVILEAPPAVEHPERGEPVDLPTHPFQRHHPTPDPETGQDPPDREPLSDRGMPPAVEIPSTAESSPPAAEPSPAAASSPVAASSLAAVPSPVAAPSPAAVPSPAAGEPPHLTGDLLRLEWRPIALAAPVTDPVVWSPCTTATTTEHAVRDLTAQALDRVRDWLADPERADARLVVLTSGAVGPGATDLAGAALWGLLRAAQSEHPGRFVLVDADDPDLTTLSAAVATGEPQLLLRDGRAHAARLTRVLATTTPAPRWRGTVLVTGGTGAVGRALAAHLARSGAEHLVLASRTGPNHPDTTALVAELTAEGAAVTIVACDVTDRPAVAALLAQLPDDQPLTAVVHAAAVPGGSATTRTAATRTAATRTAATRTPEPTTPMPLTPDPAVTGTLLLHELTHRLDLEAFVLCSSASGTVGGIGRVDQAVAGAFLDAFAARRADAGDPVVSLAWGPWDAPSGNLLPLAEADATALLDAALTAAEPVLLPTHLAPLDHTAPPLLRDLTPRRPRAAAVPGNATPAAPGAPTLPSPRHDLRRRLAEADPGALLLAEVREQVAHVLGRESVPEDLDLHELGADSPAALEIRNRLERTTELRLPATLLHDHPTPRALAEHLRARTTPDRAPASPLADLARVRAALPEVLADERARARVAAELAELSALLTPVAVPEQDPVALRLRDAGDAEVFEFIDKELGL</sequence>
<dbReference type="Pfam" id="PF00550">
    <property type="entry name" value="PP-binding"/>
    <property type="match status" value="2"/>
</dbReference>
<evidence type="ECO:0000313" key="7">
    <source>
        <dbReference type="EMBL" id="ACU38210.1"/>
    </source>
</evidence>
<dbReference type="PANTHER" id="PTHR43775:SF37">
    <property type="entry name" value="SI:DKEY-61P9.11"/>
    <property type="match status" value="1"/>
</dbReference>
<dbReference type="RefSeq" id="WP_015803097.1">
    <property type="nucleotide sequence ID" value="NC_013093.1"/>
</dbReference>
<feature type="region of interest" description="Disordered" evidence="4">
    <location>
        <begin position="3023"/>
        <end position="3043"/>
    </location>
</feature>
<organism evidence="7 8">
    <name type="scientific">Actinosynnema mirum (strain ATCC 29888 / DSM 43827 / JCM 3225 / NBRC 14064 / NCIMB 13271 / NRRL B-12336 / IMRU 3971 / 101)</name>
    <dbReference type="NCBI Taxonomy" id="446462"/>
    <lineage>
        <taxon>Bacteria</taxon>
        <taxon>Bacillati</taxon>
        <taxon>Actinomycetota</taxon>
        <taxon>Actinomycetes</taxon>
        <taxon>Pseudonocardiales</taxon>
        <taxon>Pseudonocardiaceae</taxon>
        <taxon>Actinosynnema</taxon>
    </lineage>
</organism>
<evidence type="ECO:0000256" key="1">
    <source>
        <dbReference type="ARBA" id="ARBA00022450"/>
    </source>
</evidence>
<feature type="domain" description="Carrier" evidence="5">
    <location>
        <begin position="501"/>
        <end position="579"/>
    </location>
</feature>
<dbReference type="KEGG" id="ami:Amir_4359"/>
<dbReference type="Gene3D" id="3.40.50.720">
    <property type="entry name" value="NAD(P)-binding Rossmann-like Domain"/>
    <property type="match status" value="2"/>
</dbReference>
<evidence type="ECO:0000256" key="2">
    <source>
        <dbReference type="ARBA" id="ARBA00022553"/>
    </source>
</evidence>
<feature type="domain" description="Ketosynthase family 3 (KS3)" evidence="6">
    <location>
        <begin position="2199"/>
        <end position="2707"/>
    </location>
</feature>
<keyword evidence="3 7" id="KW-0808">Transferase</keyword>
<dbReference type="InterPro" id="IPR016035">
    <property type="entry name" value="Acyl_Trfase/lysoPLipase"/>
</dbReference>
<keyword evidence="1" id="KW-0596">Phosphopantetheine</keyword>
<dbReference type="STRING" id="446462.Amir_4359"/>
<dbReference type="InterPro" id="IPR050091">
    <property type="entry name" value="PKS_NRPS_Biosynth_Enz"/>
</dbReference>
<feature type="compositionally biased region" description="Acidic residues" evidence="4">
    <location>
        <begin position="439"/>
        <end position="453"/>
    </location>
</feature>
<dbReference type="Gene3D" id="3.30.70.3290">
    <property type="match status" value="2"/>
</dbReference>
<dbReference type="Pfam" id="PF08659">
    <property type="entry name" value="KR"/>
    <property type="match status" value="2"/>
</dbReference>
<evidence type="ECO:0000313" key="8">
    <source>
        <dbReference type="Proteomes" id="UP000002213"/>
    </source>
</evidence>
<dbReference type="InterPro" id="IPR057326">
    <property type="entry name" value="KR_dom"/>
</dbReference>
<evidence type="ECO:0000259" key="5">
    <source>
        <dbReference type="PROSITE" id="PS50075"/>
    </source>
</evidence>
<keyword evidence="8" id="KW-1185">Reference proteome</keyword>
<keyword evidence="2" id="KW-0597">Phosphoprotein</keyword>
<dbReference type="SMART" id="SM00822">
    <property type="entry name" value="PKS_KR"/>
    <property type="match status" value="2"/>
</dbReference>
<evidence type="ECO:0000259" key="6">
    <source>
        <dbReference type="PROSITE" id="PS52004"/>
    </source>
</evidence>
<dbReference type="InterPro" id="IPR013968">
    <property type="entry name" value="PKS_KR"/>
</dbReference>
<dbReference type="PROSITE" id="PS52004">
    <property type="entry name" value="KS3_2"/>
    <property type="match status" value="2"/>
</dbReference>
<dbReference type="HOGENOM" id="CLU_000022_35_2_11"/>
<feature type="domain" description="Ketosynthase family 3 (KS3)" evidence="6">
    <location>
        <begin position="1179"/>
        <end position="1568"/>
    </location>
</feature>
<feature type="compositionally biased region" description="Low complexity" evidence="4">
    <location>
        <begin position="2575"/>
        <end position="2593"/>
    </location>
</feature>